<dbReference type="InterPro" id="IPR029058">
    <property type="entry name" value="AB_hydrolase_fold"/>
</dbReference>
<protein>
    <recommendedName>
        <fullName evidence="3">Carboxylic ester hydrolase</fullName>
        <ecNumber evidence="3">3.1.1.-</ecNumber>
    </recommendedName>
</protein>
<dbReference type="SUPFAM" id="SSF53474">
    <property type="entry name" value="alpha/beta-Hydrolases"/>
    <property type="match status" value="1"/>
</dbReference>
<proteinExistence type="inferred from homology"/>
<gene>
    <name evidence="6" type="ORF">DI09_37p20</name>
</gene>
<dbReference type="OrthoDB" id="408631at2759"/>
<dbReference type="PANTHER" id="PTHR11559">
    <property type="entry name" value="CARBOXYLESTERASE"/>
    <property type="match status" value="1"/>
</dbReference>
<accession>A0A098VR28</accession>
<feature type="transmembrane region" description="Helical" evidence="4">
    <location>
        <begin position="123"/>
        <end position="143"/>
    </location>
</feature>
<dbReference type="Pfam" id="PF00135">
    <property type="entry name" value="COesterase"/>
    <property type="match status" value="1"/>
</dbReference>
<dbReference type="EC" id="3.1.1.-" evidence="3"/>
<feature type="domain" description="Carboxylesterase type B" evidence="5">
    <location>
        <begin position="82"/>
        <end position="256"/>
    </location>
</feature>
<evidence type="ECO:0000256" key="3">
    <source>
        <dbReference type="RuleBase" id="RU361235"/>
    </source>
</evidence>
<evidence type="ECO:0000313" key="7">
    <source>
        <dbReference type="Proteomes" id="UP000029725"/>
    </source>
</evidence>
<dbReference type="Gene3D" id="3.40.50.1820">
    <property type="entry name" value="alpha/beta hydrolase"/>
    <property type="match status" value="1"/>
</dbReference>
<keyword evidence="4" id="KW-0812">Transmembrane</keyword>
<evidence type="ECO:0000256" key="2">
    <source>
        <dbReference type="ARBA" id="ARBA00022801"/>
    </source>
</evidence>
<keyword evidence="4" id="KW-1133">Transmembrane helix</keyword>
<dbReference type="RefSeq" id="XP_013237813.1">
    <property type="nucleotide sequence ID" value="XM_013382359.1"/>
</dbReference>
<reference evidence="6 7" key="1">
    <citation type="submission" date="2014-04" db="EMBL/GenBank/DDBJ databases">
        <title>A new species of microsporidia sheds light on the evolution of extreme parasitism.</title>
        <authorList>
            <person name="Haag K.L."/>
            <person name="James T.Y."/>
            <person name="Larsson R."/>
            <person name="Schaer T.M."/>
            <person name="Refardt D."/>
            <person name="Pombert J.-F."/>
            <person name="Ebert D."/>
        </authorList>
    </citation>
    <scope>NUCLEOTIDE SEQUENCE [LARGE SCALE GENOMIC DNA]</scope>
    <source>
        <strain evidence="6 7">UGP3</strain>
        <tissue evidence="6">Spores</tissue>
    </source>
</reference>
<dbReference type="InterPro" id="IPR019819">
    <property type="entry name" value="Carboxylesterase_B_CS"/>
</dbReference>
<keyword evidence="2 3" id="KW-0378">Hydrolase</keyword>
<organism evidence="6 7">
    <name type="scientific">Mitosporidium daphniae</name>
    <dbReference type="NCBI Taxonomy" id="1485682"/>
    <lineage>
        <taxon>Eukaryota</taxon>
        <taxon>Fungi</taxon>
        <taxon>Fungi incertae sedis</taxon>
        <taxon>Microsporidia</taxon>
        <taxon>Mitosporidium</taxon>
    </lineage>
</organism>
<comment type="similarity">
    <text evidence="1 3">Belongs to the type-B carboxylesterase/lipase family.</text>
</comment>
<evidence type="ECO:0000256" key="1">
    <source>
        <dbReference type="ARBA" id="ARBA00005964"/>
    </source>
</evidence>
<evidence type="ECO:0000313" key="6">
    <source>
        <dbReference type="EMBL" id="KGG51365.1"/>
    </source>
</evidence>
<evidence type="ECO:0000256" key="4">
    <source>
        <dbReference type="SAM" id="Phobius"/>
    </source>
</evidence>
<dbReference type="EMBL" id="JMKJ01000310">
    <property type="protein sequence ID" value="KGG51365.1"/>
    <property type="molecule type" value="Genomic_DNA"/>
</dbReference>
<dbReference type="Proteomes" id="UP000029725">
    <property type="component" value="Unassembled WGS sequence"/>
</dbReference>
<dbReference type="HOGENOM" id="CLU_1027060_0_0_1"/>
<sequence length="271" mass="29903">MPKLHFFHAFSKVSCGKYGDIFGITSEERVDIFFGYGTFINIEYRMHIHRSGPGVGCLQTLKVDFHNLMSTGSFWDPGIDFLATKIPPACPQLFDPINSFTEDCLYLNVFRPSAMPPKNLLPVMIWIYGGAFLIGNSWQFGLYDARNIVKHRRAIVVSFNYRLGSLGFLYTSGNSVSPNLGILDQIAAINWVKANIINFGGDPDNITLIGESAGAMSIGLLVSSKNADIKNLFQKAIIMSNPFAAHYKSLSEAAVFGDLLCKGNPSLNGYH</sequence>
<dbReference type="InterPro" id="IPR019826">
    <property type="entry name" value="Carboxylesterase_B_AS"/>
</dbReference>
<dbReference type="GO" id="GO:0016787">
    <property type="term" value="F:hydrolase activity"/>
    <property type="evidence" value="ECO:0007669"/>
    <property type="project" value="UniProtKB-KW"/>
</dbReference>
<dbReference type="VEuPathDB" id="MicrosporidiaDB:DI09_37p20"/>
<dbReference type="AlphaFoldDB" id="A0A098VR28"/>
<dbReference type="InterPro" id="IPR050309">
    <property type="entry name" value="Type-B_Carboxylest/Lipase"/>
</dbReference>
<dbReference type="PROSITE" id="PS00122">
    <property type="entry name" value="CARBOXYLESTERASE_B_1"/>
    <property type="match status" value="1"/>
</dbReference>
<dbReference type="PROSITE" id="PS00941">
    <property type="entry name" value="CARBOXYLESTERASE_B_2"/>
    <property type="match status" value="1"/>
</dbReference>
<dbReference type="GeneID" id="25259740"/>
<keyword evidence="7" id="KW-1185">Reference proteome</keyword>
<keyword evidence="4" id="KW-0472">Membrane</keyword>
<name>A0A098VR28_9MICR</name>
<comment type="caution">
    <text evidence="6">The sequence shown here is derived from an EMBL/GenBank/DDBJ whole genome shotgun (WGS) entry which is preliminary data.</text>
</comment>
<evidence type="ECO:0000259" key="5">
    <source>
        <dbReference type="Pfam" id="PF00135"/>
    </source>
</evidence>
<dbReference type="InterPro" id="IPR002018">
    <property type="entry name" value="CarbesteraseB"/>
</dbReference>